<organism evidence="3 4">
    <name type="scientific">Methylophilus glucosoxydans</name>
    <dbReference type="NCBI Taxonomy" id="752553"/>
    <lineage>
        <taxon>Bacteria</taxon>
        <taxon>Pseudomonadati</taxon>
        <taxon>Pseudomonadota</taxon>
        <taxon>Betaproteobacteria</taxon>
        <taxon>Nitrosomonadales</taxon>
        <taxon>Methylophilaceae</taxon>
        <taxon>Methylophilus</taxon>
    </lineage>
</organism>
<dbReference type="Proteomes" id="UP001597106">
    <property type="component" value="Unassembled WGS sequence"/>
</dbReference>
<dbReference type="Gene3D" id="2.40.30.170">
    <property type="match status" value="1"/>
</dbReference>
<evidence type="ECO:0000313" key="4">
    <source>
        <dbReference type="Proteomes" id="UP001597106"/>
    </source>
</evidence>
<dbReference type="SUPFAM" id="SSF111369">
    <property type="entry name" value="HlyD-like secretion proteins"/>
    <property type="match status" value="1"/>
</dbReference>
<dbReference type="Gene3D" id="2.40.420.20">
    <property type="match status" value="1"/>
</dbReference>
<feature type="domain" description="CusB-like beta-barrel" evidence="2">
    <location>
        <begin position="225"/>
        <end position="298"/>
    </location>
</feature>
<evidence type="ECO:0000313" key="3">
    <source>
        <dbReference type="EMBL" id="MFD0928986.1"/>
    </source>
</evidence>
<accession>A0ABW3GED9</accession>
<evidence type="ECO:0000256" key="1">
    <source>
        <dbReference type="ARBA" id="ARBA00022448"/>
    </source>
</evidence>
<dbReference type="RefSeq" id="WP_379074201.1">
    <property type="nucleotide sequence ID" value="NZ_JBHTJW010000002.1"/>
</dbReference>
<sequence>MSQLQKKGALVALVLLGMVGAGLYYMAARSVKPAVASAPAQQGQAVTLLRNGQILIDPASTFNRKILREQLQLQAVSLPDLTVTGSIIAKRKPTSAADDEQYEFINQQISSLYANWKNDGNEIEFLSKQYKKTAELNEAKLHSQRIEVERLKKLVDIGTEAARDLSLSEANLLQAQLEGQKALFDIQSALNQARNNRADAERQLFQQGIDIDLLIRLKADEVLVAGDVPEMNAGKVYAGQALTTVFYGNADKPFAGKLASISPLVSFEKRSLRIYYALQDSLHQLRPGMFADIQLGTEQRKKMLVSNEALIHLNKKDYVFVLSQPNTWKLVEVTIGDNFDRKSVEILSGLREHDTIIAHGAILLKPLAIKAVEIVNADESAAS</sequence>
<dbReference type="InterPro" id="IPR058792">
    <property type="entry name" value="Beta-barrel_RND_2"/>
</dbReference>
<dbReference type="EMBL" id="JBHTJW010000002">
    <property type="protein sequence ID" value="MFD0928986.1"/>
    <property type="molecule type" value="Genomic_DNA"/>
</dbReference>
<protein>
    <submittedName>
        <fullName evidence="3">Efflux RND transporter periplasmic adaptor subunit</fullName>
    </submittedName>
</protein>
<proteinExistence type="predicted"/>
<gene>
    <name evidence="3" type="ORF">ACFQ1T_04255</name>
</gene>
<name>A0ABW3GED9_9PROT</name>
<evidence type="ECO:0000259" key="2">
    <source>
        <dbReference type="Pfam" id="PF25954"/>
    </source>
</evidence>
<dbReference type="Pfam" id="PF25954">
    <property type="entry name" value="Beta-barrel_RND_2"/>
    <property type="match status" value="1"/>
</dbReference>
<dbReference type="InterPro" id="IPR051909">
    <property type="entry name" value="MFP_Cation_Efflux"/>
</dbReference>
<comment type="caution">
    <text evidence="3">The sequence shown here is derived from an EMBL/GenBank/DDBJ whole genome shotgun (WGS) entry which is preliminary data.</text>
</comment>
<dbReference type="PANTHER" id="PTHR30097">
    <property type="entry name" value="CATION EFFLUX SYSTEM PROTEIN CUSB"/>
    <property type="match status" value="1"/>
</dbReference>
<keyword evidence="1" id="KW-0813">Transport</keyword>
<keyword evidence="4" id="KW-1185">Reference proteome</keyword>
<dbReference type="PANTHER" id="PTHR30097:SF4">
    <property type="entry name" value="SLR6042 PROTEIN"/>
    <property type="match status" value="1"/>
</dbReference>
<reference evidence="4" key="1">
    <citation type="journal article" date="2019" name="Int. J. Syst. Evol. Microbiol.">
        <title>The Global Catalogue of Microorganisms (GCM) 10K type strain sequencing project: providing services to taxonomists for standard genome sequencing and annotation.</title>
        <authorList>
            <consortium name="The Broad Institute Genomics Platform"/>
            <consortium name="The Broad Institute Genome Sequencing Center for Infectious Disease"/>
            <person name="Wu L."/>
            <person name="Ma J."/>
        </authorList>
    </citation>
    <scope>NUCLEOTIDE SEQUENCE [LARGE SCALE GENOMIC DNA]</scope>
    <source>
        <strain evidence="4">CCUG 59685</strain>
    </source>
</reference>